<proteinExistence type="predicted"/>
<gene>
    <name evidence="1" type="ORF">OXH18_18945</name>
</gene>
<dbReference type="Proteomes" id="UP001163152">
    <property type="component" value="Chromosome"/>
</dbReference>
<organism evidence="1 2">
    <name type="scientific">Thermocoleostomius sinensis A174</name>
    <dbReference type="NCBI Taxonomy" id="2016057"/>
    <lineage>
        <taxon>Bacteria</taxon>
        <taxon>Bacillati</taxon>
        <taxon>Cyanobacteriota</taxon>
        <taxon>Cyanophyceae</taxon>
        <taxon>Oculatellales</taxon>
        <taxon>Oculatellaceae</taxon>
        <taxon>Thermocoleostomius</taxon>
    </lineage>
</organism>
<name>A0A9E8ZCB5_9CYAN</name>
<dbReference type="NCBIfam" id="TIGR04533">
    <property type="entry name" value="cyanosortB_assc"/>
    <property type="match status" value="1"/>
</dbReference>
<keyword evidence="2" id="KW-1185">Reference proteome</keyword>
<accession>A0A9E8ZCB5</accession>
<dbReference type="InterPro" id="IPR030917">
    <property type="entry name" value="Cyanoexo_CrtB_assoc"/>
</dbReference>
<protein>
    <submittedName>
        <fullName evidence="1">Cyanoexosortase B system-associated protein</fullName>
    </submittedName>
</protein>
<dbReference type="AlphaFoldDB" id="A0A9E8ZCB5"/>
<evidence type="ECO:0000313" key="1">
    <source>
        <dbReference type="EMBL" id="WAL59232.1"/>
    </source>
</evidence>
<reference evidence="1" key="1">
    <citation type="submission" date="2022-12" db="EMBL/GenBank/DDBJ databases">
        <title>Polyphasic identification of a Novel Hot-Spring Cyanobacterium Ocullathermofonsia sinensis gen nov. sp. nov. and Genomic Insights on its Adaptations to the Thermal Habitat.</title>
        <authorList>
            <person name="Daroch M."/>
            <person name="Tang J."/>
            <person name="Jiang Y."/>
        </authorList>
    </citation>
    <scope>NUCLEOTIDE SEQUENCE</scope>
    <source>
        <strain evidence="1">PKUAC-SCTA174</strain>
    </source>
</reference>
<dbReference type="EMBL" id="CP113797">
    <property type="protein sequence ID" value="WAL59232.1"/>
    <property type="molecule type" value="Genomic_DNA"/>
</dbReference>
<sequence>MQRSPRYKLLLVMLILAIAVAKVIPNYGSGNWTWSHRPALEPIQTLKIIQQQGLAIPGWQTLEQQVGEVGGHKWSMQTLTPDAANKTPQPFMLLMLRPQTWHRDLPQVDWMDIHGARGWTEDSQRRLTFTVTAINDRSFQPPIRVNARFFRGWDRERTYAVLQWYAWPTGGNASPSHWFWVDQASQWHNRQRTPWVAVSLLIPMQPLGNLESTQSQAISLGQLVQATLTQALLSHSL</sequence>
<dbReference type="RefSeq" id="WP_268608933.1">
    <property type="nucleotide sequence ID" value="NZ_CP113797.1"/>
</dbReference>
<evidence type="ECO:0000313" key="2">
    <source>
        <dbReference type="Proteomes" id="UP001163152"/>
    </source>
</evidence>
<dbReference type="KEGG" id="tsin:OXH18_18945"/>